<proteinExistence type="inferred from homology"/>
<dbReference type="CDD" id="cd06558">
    <property type="entry name" value="crotonase-like"/>
    <property type="match status" value="1"/>
</dbReference>
<organism evidence="5 6">
    <name type="scientific">Mumia zhuanghuii</name>
    <dbReference type="NCBI Taxonomy" id="2585211"/>
    <lineage>
        <taxon>Bacteria</taxon>
        <taxon>Bacillati</taxon>
        <taxon>Actinomycetota</taxon>
        <taxon>Actinomycetes</taxon>
        <taxon>Propionibacteriales</taxon>
        <taxon>Nocardioidaceae</taxon>
        <taxon>Mumia</taxon>
    </lineage>
</organism>
<keyword evidence="3" id="KW-0456">Lyase</keyword>
<protein>
    <submittedName>
        <fullName evidence="5">Enoyl-CoA hydratase/isomerase family protein</fullName>
    </submittedName>
</protein>
<keyword evidence="2" id="KW-0443">Lipid metabolism</keyword>
<evidence type="ECO:0000313" key="5">
    <source>
        <dbReference type="EMBL" id="TNC45923.1"/>
    </source>
</evidence>
<dbReference type="OrthoDB" id="341912at2"/>
<dbReference type="InterPro" id="IPR018376">
    <property type="entry name" value="Enoyl-CoA_hyd/isom_CS"/>
</dbReference>
<comment type="caution">
    <text evidence="5">The sequence shown here is derived from an EMBL/GenBank/DDBJ whole genome shotgun (WGS) entry which is preliminary data.</text>
</comment>
<dbReference type="Gene3D" id="3.90.226.10">
    <property type="entry name" value="2-enoyl-CoA Hydratase, Chain A, domain 1"/>
    <property type="match status" value="1"/>
</dbReference>
<dbReference type="Pfam" id="PF00378">
    <property type="entry name" value="ECH_1"/>
    <property type="match status" value="1"/>
</dbReference>
<evidence type="ECO:0000256" key="3">
    <source>
        <dbReference type="ARBA" id="ARBA00023239"/>
    </source>
</evidence>
<dbReference type="InterPro" id="IPR001753">
    <property type="entry name" value="Enoyl-CoA_hydra/iso"/>
</dbReference>
<gene>
    <name evidence="5" type="ORF">FHE65_14530</name>
</gene>
<dbReference type="SUPFAM" id="SSF52096">
    <property type="entry name" value="ClpP/crotonase"/>
    <property type="match status" value="1"/>
</dbReference>
<evidence type="ECO:0000313" key="6">
    <source>
        <dbReference type="Proteomes" id="UP000306740"/>
    </source>
</evidence>
<reference evidence="5 6" key="1">
    <citation type="submission" date="2019-05" db="EMBL/GenBank/DDBJ databases">
        <title>Mumia sp. nov., isolated from the intestinal contents of plateau pika (Ochotona curzoniae) in the Qinghai-Tibet plateau of China.</title>
        <authorList>
            <person name="Tian Z."/>
        </authorList>
    </citation>
    <scope>NUCLEOTIDE SEQUENCE [LARGE SCALE GENOMIC DNA]</scope>
    <source>
        <strain evidence="6">527</strain>
    </source>
</reference>
<dbReference type="EMBL" id="VDFR01000065">
    <property type="protein sequence ID" value="TNC45923.1"/>
    <property type="molecule type" value="Genomic_DNA"/>
</dbReference>
<dbReference type="PANTHER" id="PTHR11941:SF169">
    <property type="entry name" value="(7AS)-7A-METHYL-1,5-DIOXO-2,3,5,6,7,7A-HEXAHYDRO-1H-INDENE-CARBOXYL-COA HYDROLASE"/>
    <property type="match status" value="1"/>
</dbReference>
<dbReference type="PANTHER" id="PTHR11941">
    <property type="entry name" value="ENOYL-COA HYDRATASE-RELATED"/>
    <property type="match status" value="1"/>
</dbReference>
<name>A0A5C4MNK2_9ACTN</name>
<dbReference type="GO" id="GO:0016829">
    <property type="term" value="F:lyase activity"/>
    <property type="evidence" value="ECO:0007669"/>
    <property type="project" value="UniProtKB-KW"/>
</dbReference>
<sequence>MSYPSPDTLGAAGLEIAVDGAVLTVTLNRPEARNAQTPAMWRALAAVGAAVDDAVRVVVLRGAGASFSAGLDRAMLTPQGIDGERTFPEMAAGTLEDFDATVGSYQEGFTWLRDPRFVSIAAVQGHAVGAGFQLALACDLRIVAEDAQLCMKEPALGLVPDLTGTKPLVEAVGYARALEICATARWVAADEAARIGIALEAVPVAGLDARVAELVTALTSAPHGAVSATKALLQSAGALDLAAQSAAERRAQHGRFRALLAAAGGAS</sequence>
<dbReference type="Proteomes" id="UP000306740">
    <property type="component" value="Unassembled WGS sequence"/>
</dbReference>
<keyword evidence="5" id="KW-0413">Isomerase</keyword>
<dbReference type="GO" id="GO:0016853">
    <property type="term" value="F:isomerase activity"/>
    <property type="evidence" value="ECO:0007669"/>
    <property type="project" value="UniProtKB-KW"/>
</dbReference>
<comment type="similarity">
    <text evidence="1 4">Belongs to the enoyl-CoA hydratase/isomerase family.</text>
</comment>
<dbReference type="RefSeq" id="WP_139106104.1">
    <property type="nucleotide sequence ID" value="NZ_VDFR01000065.1"/>
</dbReference>
<evidence type="ECO:0000256" key="1">
    <source>
        <dbReference type="ARBA" id="ARBA00005254"/>
    </source>
</evidence>
<dbReference type="AlphaFoldDB" id="A0A5C4MNK2"/>
<evidence type="ECO:0000256" key="2">
    <source>
        <dbReference type="ARBA" id="ARBA00023098"/>
    </source>
</evidence>
<dbReference type="PROSITE" id="PS00166">
    <property type="entry name" value="ENOYL_COA_HYDRATASE"/>
    <property type="match status" value="1"/>
</dbReference>
<dbReference type="InterPro" id="IPR029045">
    <property type="entry name" value="ClpP/crotonase-like_dom_sf"/>
</dbReference>
<evidence type="ECO:0000256" key="4">
    <source>
        <dbReference type="RuleBase" id="RU003707"/>
    </source>
</evidence>
<dbReference type="GO" id="GO:0006635">
    <property type="term" value="P:fatty acid beta-oxidation"/>
    <property type="evidence" value="ECO:0007669"/>
    <property type="project" value="TreeGrafter"/>
</dbReference>
<accession>A0A5C4MNK2</accession>